<dbReference type="Pfam" id="PF01844">
    <property type="entry name" value="HNH"/>
    <property type="match status" value="1"/>
</dbReference>
<gene>
    <name evidence="4" type="ORF">GCM10022202_11340</name>
</gene>
<comment type="similarity">
    <text evidence="1">Belongs to the Rv1128c/1148c/1588c/1702c/1945/3466 family.</text>
</comment>
<dbReference type="Pfam" id="PF02720">
    <property type="entry name" value="DUF222"/>
    <property type="match status" value="1"/>
</dbReference>
<proteinExistence type="inferred from homology"/>
<keyword evidence="5" id="KW-1185">Reference proteome</keyword>
<evidence type="ECO:0000313" key="4">
    <source>
        <dbReference type="EMBL" id="GAA3653192.1"/>
    </source>
</evidence>
<keyword evidence="4" id="KW-0540">Nuclease</keyword>
<dbReference type="InterPro" id="IPR002711">
    <property type="entry name" value="HNH"/>
</dbReference>
<dbReference type="SMART" id="SM00507">
    <property type="entry name" value="HNHc"/>
    <property type="match status" value="1"/>
</dbReference>
<dbReference type="GO" id="GO:0004519">
    <property type="term" value="F:endonuclease activity"/>
    <property type="evidence" value="ECO:0007669"/>
    <property type="project" value="UniProtKB-KW"/>
</dbReference>
<dbReference type="Proteomes" id="UP001410795">
    <property type="component" value="Unassembled WGS sequence"/>
</dbReference>
<protein>
    <submittedName>
        <fullName evidence="4">HNH endonuclease signature motif containing protein</fullName>
    </submittedName>
</protein>
<evidence type="ECO:0000313" key="5">
    <source>
        <dbReference type="Proteomes" id="UP001410795"/>
    </source>
</evidence>
<dbReference type="CDD" id="cd00085">
    <property type="entry name" value="HNHc"/>
    <property type="match status" value="1"/>
</dbReference>
<dbReference type="Gene3D" id="1.10.30.50">
    <property type="match status" value="1"/>
</dbReference>
<organism evidence="4 5">
    <name type="scientific">Microbacterium marinilacus</name>
    <dbReference type="NCBI Taxonomy" id="415209"/>
    <lineage>
        <taxon>Bacteria</taxon>
        <taxon>Bacillati</taxon>
        <taxon>Actinomycetota</taxon>
        <taxon>Actinomycetes</taxon>
        <taxon>Micrococcales</taxon>
        <taxon>Microbacteriaceae</taxon>
        <taxon>Microbacterium</taxon>
    </lineage>
</organism>
<keyword evidence="4" id="KW-0255">Endonuclease</keyword>
<dbReference type="EMBL" id="BAAAYV010000005">
    <property type="protein sequence ID" value="GAA3653192.1"/>
    <property type="molecule type" value="Genomic_DNA"/>
</dbReference>
<accession>A0ABP7B9Q0</accession>
<feature type="region of interest" description="Disordered" evidence="2">
    <location>
        <begin position="1"/>
        <end position="31"/>
    </location>
</feature>
<name>A0ABP7B9Q0_9MICO</name>
<dbReference type="InterPro" id="IPR003870">
    <property type="entry name" value="DUF222"/>
</dbReference>
<feature type="domain" description="HNH nuclease" evidence="3">
    <location>
        <begin position="390"/>
        <end position="442"/>
    </location>
</feature>
<dbReference type="InterPro" id="IPR003615">
    <property type="entry name" value="HNH_nuc"/>
</dbReference>
<sequence length="490" mass="52731">MSFGRGPVAHASMPVAPAPTNRRRDAASVREPGTTFEQLACERGVEAPGHGIVVSKIEHLFYTRDMSRTPFEARWELSDAQREQVRTIKAALAQIENARAGLAAIEAGLHAQAHAIAREVLDAMPGTAPSAYQVPFRSMAADLATVQHVSDGVVRSRMDDAITLVEHFPAVFTALSESHVSAAHARAICDEGARLAEAGTRARYEQIVLSLVDTTPARLRRICQVVAERLLPEPIAERHEAAAAGRALWLAPADDGMAEIRLLVDAALAAGIEDRVASMARTVKAGTAGAAVDERTLPQIRADVAADLLLTAAPTGHGEGLDEIRATVHTVPAEVISGDDTRAAHLHGGGIVAPATARRLAGKTRTWARLFIDPRTGVPTAVDTYVPTAEQRRYLSARDEHCRFPGCRRPIRRCDIDHTVPYSEGGATDIGNMAALCRAHHVLKHHSPWRVSHLGDGVLEWTTPTGQILHDRPTPTVRFMATADSDPPPF</sequence>
<reference evidence="5" key="1">
    <citation type="journal article" date="2019" name="Int. J. Syst. Evol. Microbiol.">
        <title>The Global Catalogue of Microorganisms (GCM) 10K type strain sequencing project: providing services to taxonomists for standard genome sequencing and annotation.</title>
        <authorList>
            <consortium name="The Broad Institute Genomics Platform"/>
            <consortium name="The Broad Institute Genome Sequencing Center for Infectious Disease"/>
            <person name="Wu L."/>
            <person name="Ma J."/>
        </authorList>
    </citation>
    <scope>NUCLEOTIDE SEQUENCE [LARGE SCALE GENOMIC DNA]</scope>
    <source>
        <strain evidence="5">JCM 16546</strain>
    </source>
</reference>
<evidence type="ECO:0000256" key="1">
    <source>
        <dbReference type="ARBA" id="ARBA00023450"/>
    </source>
</evidence>
<evidence type="ECO:0000259" key="3">
    <source>
        <dbReference type="SMART" id="SM00507"/>
    </source>
</evidence>
<keyword evidence="4" id="KW-0378">Hydrolase</keyword>
<evidence type="ECO:0000256" key="2">
    <source>
        <dbReference type="SAM" id="MobiDB-lite"/>
    </source>
</evidence>
<comment type="caution">
    <text evidence="4">The sequence shown here is derived from an EMBL/GenBank/DDBJ whole genome shotgun (WGS) entry which is preliminary data.</text>
</comment>